<dbReference type="InterPro" id="IPR029061">
    <property type="entry name" value="THDP-binding"/>
</dbReference>
<accession>A0ABZ2KQI1</accession>
<proteinExistence type="inferred from homology"/>
<keyword evidence="3 4" id="KW-0786">Thiamine pyrophosphate</keyword>
<dbReference type="CDD" id="cd02000">
    <property type="entry name" value="TPP_E1_PDC_ADC_BCADC"/>
    <property type="match status" value="1"/>
</dbReference>
<evidence type="ECO:0000313" key="7">
    <source>
        <dbReference type="Proteomes" id="UP001379533"/>
    </source>
</evidence>
<comment type="catalytic activity">
    <reaction evidence="4">
        <text>N(6)-[(R)-lipoyl]-L-lysyl-[protein] + 3-methyl-2-oxobutanoate + H(+) = N(6)-[(R)-S(8)-2-methylpropanoyldihydrolipoyl]-L-lysyl-[protein] + CO2</text>
        <dbReference type="Rhea" id="RHEA:13457"/>
        <dbReference type="Rhea" id="RHEA-COMP:10474"/>
        <dbReference type="Rhea" id="RHEA-COMP:10497"/>
        <dbReference type="ChEBI" id="CHEBI:11851"/>
        <dbReference type="ChEBI" id="CHEBI:15378"/>
        <dbReference type="ChEBI" id="CHEBI:16526"/>
        <dbReference type="ChEBI" id="CHEBI:83099"/>
        <dbReference type="ChEBI" id="CHEBI:83142"/>
        <dbReference type="EC" id="1.2.4.4"/>
    </reaction>
</comment>
<comment type="similarity">
    <text evidence="4">Belongs to the BCKDHA family.</text>
</comment>
<dbReference type="PANTHER" id="PTHR43380:SF1">
    <property type="entry name" value="2-OXOISOVALERATE DEHYDROGENASE SUBUNIT ALPHA, MITOCHONDRIAL"/>
    <property type="match status" value="1"/>
</dbReference>
<evidence type="ECO:0000256" key="4">
    <source>
        <dbReference type="RuleBase" id="RU365014"/>
    </source>
</evidence>
<comment type="function">
    <text evidence="4">The branched-chain alpha-keto dehydrogenase complex catalyzes the overall conversion of alpha-keto acids to acyl-CoA and CO(2). It contains multiple copies of three enzymatic components: branched-chain alpha-keto acid decarboxylase (E1), lipoamide acyltransferase (E2) and lipoamide dehydrogenase (E3).</text>
</comment>
<dbReference type="EMBL" id="CP089982">
    <property type="protein sequence ID" value="WXA99982.1"/>
    <property type="molecule type" value="Genomic_DNA"/>
</dbReference>
<comment type="cofactor">
    <cofactor evidence="1 4">
        <name>thiamine diphosphate</name>
        <dbReference type="ChEBI" id="CHEBI:58937"/>
    </cofactor>
</comment>
<dbReference type="InterPro" id="IPR001017">
    <property type="entry name" value="DH_E1"/>
</dbReference>
<dbReference type="Gene3D" id="3.40.50.970">
    <property type="match status" value="1"/>
</dbReference>
<dbReference type="RefSeq" id="WP_394850625.1">
    <property type="nucleotide sequence ID" value="NZ_CP089982.1"/>
</dbReference>
<name>A0ABZ2KQI1_9BACT</name>
<dbReference type="Pfam" id="PF00676">
    <property type="entry name" value="E1_dh"/>
    <property type="match status" value="1"/>
</dbReference>
<evidence type="ECO:0000259" key="5">
    <source>
        <dbReference type="Pfam" id="PF00676"/>
    </source>
</evidence>
<organism evidence="6 7">
    <name type="scientific">Pendulispora brunnea</name>
    <dbReference type="NCBI Taxonomy" id="2905690"/>
    <lineage>
        <taxon>Bacteria</taxon>
        <taxon>Pseudomonadati</taxon>
        <taxon>Myxococcota</taxon>
        <taxon>Myxococcia</taxon>
        <taxon>Myxococcales</taxon>
        <taxon>Sorangiineae</taxon>
        <taxon>Pendulisporaceae</taxon>
        <taxon>Pendulispora</taxon>
    </lineage>
</organism>
<dbReference type="Proteomes" id="UP001379533">
    <property type="component" value="Chromosome"/>
</dbReference>
<gene>
    <name evidence="6" type="ORF">LZC95_24600</name>
</gene>
<evidence type="ECO:0000256" key="1">
    <source>
        <dbReference type="ARBA" id="ARBA00001964"/>
    </source>
</evidence>
<dbReference type="EC" id="1.2.4.4" evidence="4"/>
<dbReference type="InterPro" id="IPR050771">
    <property type="entry name" value="Alpha-ketoacid_DH_E1_comp"/>
</dbReference>
<keyword evidence="7" id="KW-1185">Reference proteome</keyword>
<dbReference type="SUPFAM" id="SSF52518">
    <property type="entry name" value="Thiamin diphosphate-binding fold (THDP-binding)"/>
    <property type="match status" value="1"/>
</dbReference>
<sequence>MSTTPIQEHFYPDTKLSPDVLIRLHELMLRSRLLEERLIRMQKQGDGYFWIGGPGEEAFNVALGLLVDKGRGPAHDYLHLHYRSSATMVAMGIDPADAMRQMKNTATDPYSGGRNFVNHYSIPEWNVVPVSSPIEVQFSMAPGTALVQKRFGGRGITIVQGGDAGTAEGDFASCLIWATRPGMELPVLMIVTNNEFGISTPAAEQHGEKRIADRGKAFGMQTAVVDGNDPETAYLGIKQAMDYVRSERRPFLLEAKVSRLYGHSSSSGANFVTGESDCLAKFEKRLEERGILSRQKMDELRVQETQALLEMSKRVRTEPQPKGPTIYDHVFAPTEVGGEAKARQDAMCAVANPAAINNKEQS</sequence>
<protein>
    <recommendedName>
        <fullName evidence="4">2-oxoisovalerate dehydrogenase subunit alpha</fullName>
        <ecNumber evidence="4">1.2.4.4</ecNumber>
    </recommendedName>
    <alternativeName>
        <fullName evidence="4">Branched-chain alpha-keto acid dehydrogenase E1 component alpha chain</fullName>
    </alternativeName>
</protein>
<evidence type="ECO:0000256" key="3">
    <source>
        <dbReference type="ARBA" id="ARBA00023052"/>
    </source>
</evidence>
<dbReference type="PANTHER" id="PTHR43380">
    <property type="entry name" value="2-OXOISOVALERATE DEHYDROGENASE SUBUNIT ALPHA, MITOCHONDRIAL"/>
    <property type="match status" value="1"/>
</dbReference>
<feature type="domain" description="Dehydrogenase E1 component" evidence="5">
    <location>
        <begin position="27"/>
        <end position="321"/>
    </location>
</feature>
<reference evidence="6 7" key="1">
    <citation type="submission" date="2021-12" db="EMBL/GenBank/DDBJ databases">
        <title>Discovery of the Pendulisporaceae a myxobacterial family with distinct sporulation behavior and unique specialized metabolism.</title>
        <authorList>
            <person name="Garcia R."/>
            <person name="Popoff A."/>
            <person name="Bader C.D."/>
            <person name="Loehr J."/>
            <person name="Walesch S."/>
            <person name="Walt C."/>
            <person name="Boldt J."/>
            <person name="Bunk B."/>
            <person name="Haeckl F.J.F.P.J."/>
            <person name="Gunesch A.P."/>
            <person name="Birkelbach J."/>
            <person name="Nuebel U."/>
            <person name="Pietschmann T."/>
            <person name="Bach T."/>
            <person name="Mueller R."/>
        </authorList>
    </citation>
    <scope>NUCLEOTIDE SEQUENCE [LARGE SCALE GENOMIC DNA]</scope>
    <source>
        <strain evidence="6 7">MSr12523</strain>
    </source>
</reference>
<keyword evidence="2 4" id="KW-0560">Oxidoreductase</keyword>
<evidence type="ECO:0000256" key="2">
    <source>
        <dbReference type="ARBA" id="ARBA00023002"/>
    </source>
</evidence>
<evidence type="ECO:0000313" key="6">
    <source>
        <dbReference type="EMBL" id="WXA99982.1"/>
    </source>
</evidence>